<evidence type="ECO:0008006" key="4">
    <source>
        <dbReference type="Google" id="ProtNLM"/>
    </source>
</evidence>
<evidence type="ECO:0000313" key="3">
    <source>
        <dbReference type="Proteomes" id="UP000494165"/>
    </source>
</evidence>
<keyword evidence="3" id="KW-1185">Reference proteome</keyword>
<name>A0A8S1CQB1_9INSE</name>
<dbReference type="PANTHER" id="PTHR46579">
    <property type="entry name" value="F5/8 TYPE C DOMAIN-CONTAINING PROTEIN-RELATED"/>
    <property type="match status" value="1"/>
</dbReference>
<sequence>MKNSSMVMLYIDSSEKRQRVDGDELFEEEFEEESTTTDSFDNPVDSSGDVYDYTTGGESLQEPVEDETQRDRSHEPEDGFSDEFFEEQSDEEGDGNDMEQCENLTSNESDMEEEADLEDQQCDILSTLRKLPNDPLFQDGPSIAELTVSVLSVLIKHSSPDALKIDLFGVMNVAFKTRLFPDTQYQLKKLYAPILIPMRQHLFCKSCYEYAGCTQKGKDAPVCPKCKREVKKSVKDENFFYTSDLNSTFKNLLEKNSARYNGKFLETPSSRGEKDEKLFKDVADGSVHLKLRGRFGTDINTYNFFGDAAPAFEASKKSIFSLMISPNFLDKADRCHQVTLGAIWVGRKEPPMDIICLPFVKDAARIATHGVDWKDHDGKERNTKLLPLVAIADTVARPKLIGSAVHNAPFGCFLCHHPNDECGQAYNRFTVRDPAPTLRSHQSWQRDLKEAIETGEPTRGVKKDSIIAKLPGFEIPENVGAEAMHAGDIGHTKTLLKIWSANYRDPFYIFSPYKRAKIDEYIHNVRLPSLSSSRLMTGISDFRTWKASQAKTWALHLSLPILTDLQQTEHLAIWGRYISAYWRLCKSSISESDILEAQLLLEEVSHGHQLLYGKTAMTSNLHQTLHWPVTVTRLGPLTEYTAYPYEGKFPAIKRDVTSTKGTSQQVMERALLREMLPIAAEELLQEDLKDFTLKILERKKRKLACPPEVRGARKEETASFFKYHKAVVNGYVIRSFESQKYKNTDKLGQ</sequence>
<comment type="caution">
    <text evidence="2">The sequence shown here is derived from an EMBL/GenBank/DDBJ whole genome shotgun (WGS) entry which is preliminary data.</text>
</comment>
<gene>
    <name evidence="2" type="ORF">CLODIP_2_CD15383</name>
</gene>
<protein>
    <recommendedName>
        <fullName evidence="4">Transposase domain-containing protein</fullName>
    </recommendedName>
</protein>
<evidence type="ECO:0000313" key="2">
    <source>
        <dbReference type="EMBL" id="CAB3372139.1"/>
    </source>
</evidence>
<feature type="compositionally biased region" description="Basic and acidic residues" evidence="1">
    <location>
        <begin position="13"/>
        <end position="22"/>
    </location>
</feature>
<evidence type="ECO:0000256" key="1">
    <source>
        <dbReference type="SAM" id="MobiDB-lite"/>
    </source>
</evidence>
<accession>A0A8S1CQB1</accession>
<dbReference type="Proteomes" id="UP000494165">
    <property type="component" value="Unassembled WGS sequence"/>
</dbReference>
<feature type="compositionally biased region" description="Acidic residues" evidence="1">
    <location>
        <begin position="78"/>
        <end position="100"/>
    </location>
</feature>
<dbReference type="PANTHER" id="PTHR46579:SF1">
    <property type="entry name" value="F5_8 TYPE C DOMAIN-CONTAINING PROTEIN"/>
    <property type="match status" value="1"/>
</dbReference>
<feature type="region of interest" description="Disordered" evidence="1">
    <location>
        <begin position="1"/>
        <end position="118"/>
    </location>
</feature>
<feature type="compositionally biased region" description="Acidic residues" evidence="1">
    <location>
        <begin position="23"/>
        <end position="35"/>
    </location>
</feature>
<organism evidence="2 3">
    <name type="scientific">Cloeon dipterum</name>
    <dbReference type="NCBI Taxonomy" id="197152"/>
    <lineage>
        <taxon>Eukaryota</taxon>
        <taxon>Metazoa</taxon>
        <taxon>Ecdysozoa</taxon>
        <taxon>Arthropoda</taxon>
        <taxon>Hexapoda</taxon>
        <taxon>Insecta</taxon>
        <taxon>Pterygota</taxon>
        <taxon>Palaeoptera</taxon>
        <taxon>Ephemeroptera</taxon>
        <taxon>Pisciforma</taxon>
        <taxon>Baetidae</taxon>
        <taxon>Cloeon</taxon>
    </lineage>
</organism>
<feature type="compositionally biased region" description="Acidic residues" evidence="1">
    <location>
        <begin position="109"/>
        <end position="118"/>
    </location>
</feature>
<dbReference type="OrthoDB" id="8194903at2759"/>
<dbReference type="EMBL" id="CADEPI010000069">
    <property type="protein sequence ID" value="CAB3372139.1"/>
    <property type="molecule type" value="Genomic_DNA"/>
</dbReference>
<feature type="compositionally biased region" description="Basic and acidic residues" evidence="1">
    <location>
        <begin position="67"/>
        <end position="77"/>
    </location>
</feature>
<proteinExistence type="predicted"/>
<reference evidence="2 3" key="1">
    <citation type="submission" date="2020-04" db="EMBL/GenBank/DDBJ databases">
        <authorList>
            <person name="Alioto T."/>
            <person name="Alioto T."/>
            <person name="Gomez Garrido J."/>
        </authorList>
    </citation>
    <scope>NUCLEOTIDE SEQUENCE [LARGE SCALE GENOMIC DNA]</scope>
</reference>
<dbReference type="AlphaFoldDB" id="A0A8S1CQB1"/>